<evidence type="ECO:0000256" key="1">
    <source>
        <dbReference type="SAM" id="SignalP"/>
    </source>
</evidence>
<dbReference type="AlphaFoldDB" id="A0AA41W7M8"/>
<dbReference type="Proteomes" id="UP001165393">
    <property type="component" value="Unassembled WGS sequence"/>
</dbReference>
<comment type="caution">
    <text evidence="2">The sequence shown here is derived from an EMBL/GenBank/DDBJ whole genome shotgun (WGS) entry which is preliminary data.</text>
</comment>
<keyword evidence="3" id="KW-1185">Reference proteome</keyword>
<dbReference type="RefSeq" id="WP_251261221.1">
    <property type="nucleotide sequence ID" value="NZ_JAMQGP010000003.1"/>
</dbReference>
<evidence type="ECO:0000313" key="2">
    <source>
        <dbReference type="EMBL" id="MCM2679784.1"/>
    </source>
</evidence>
<feature type="chain" id="PRO_5041294982" evidence="1">
    <location>
        <begin position="21"/>
        <end position="103"/>
    </location>
</feature>
<gene>
    <name evidence="2" type="ORF">NAF29_08915</name>
</gene>
<proteinExistence type="predicted"/>
<name>A0AA41W7M8_9GAMM</name>
<accession>A0AA41W7M8</accession>
<feature type="signal peptide" evidence="1">
    <location>
        <begin position="1"/>
        <end position="20"/>
    </location>
</feature>
<dbReference type="EMBL" id="JAMQGP010000003">
    <property type="protein sequence ID" value="MCM2679784.1"/>
    <property type="molecule type" value="Genomic_DNA"/>
</dbReference>
<sequence length="103" mass="11349">MNNKLIVAVATLLFSTTSFAMTEQQCADSIDRYVGLHQHISSEQSANAVPSFTLGITPSRLAQLRTEHGQCHTWQQLLTTLQQQHSAILDKTEAKTGLASPKR</sequence>
<reference evidence="2 3" key="1">
    <citation type="journal article" date="2013" name="Antonie Van Leeuwenhoek">
        <title>Echinimonas agarilytica gen. nov., sp. nov., a new gammaproteobacterium isolated from the sea urchin Strongylocentrotus intermedius.</title>
        <authorList>
            <person name="Nedashkovskaya O.I."/>
            <person name="Stenkova A.M."/>
            <person name="Zhukova N.V."/>
            <person name="Van Trappen S."/>
            <person name="Lee J.S."/>
            <person name="Kim S.B."/>
        </authorList>
    </citation>
    <scope>NUCLEOTIDE SEQUENCE [LARGE SCALE GENOMIC DNA]</scope>
    <source>
        <strain evidence="2 3">KMM 6351</strain>
    </source>
</reference>
<protein>
    <submittedName>
        <fullName evidence="2">Uncharacterized protein</fullName>
    </submittedName>
</protein>
<keyword evidence="1" id="KW-0732">Signal</keyword>
<organism evidence="2 3">
    <name type="scientific">Echinimonas agarilytica</name>
    <dbReference type="NCBI Taxonomy" id="1215918"/>
    <lineage>
        <taxon>Bacteria</taxon>
        <taxon>Pseudomonadati</taxon>
        <taxon>Pseudomonadota</taxon>
        <taxon>Gammaproteobacteria</taxon>
        <taxon>Alteromonadales</taxon>
        <taxon>Echinimonadaceae</taxon>
        <taxon>Echinimonas</taxon>
    </lineage>
</organism>
<evidence type="ECO:0000313" key="3">
    <source>
        <dbReference type="Proteomes" id="UP001165393"/>
    </source>
</evidence>